<feature type="domain" description="NfeD1b N-terminal" evidence="9">
    <location>
        <begin position="52"/>
        <end position="147"/>
    </location>
</feature>
<dbReference type="Pfam" id="PF24961">
    <property type="entry name" value="NfeD_membrane"/>
    <property type="match status" value="1"/>
</dbReference>
<evidence type="ECO:0000256" key="3">
    <source>
        <dbReference type="ARBA" id="ARBA00022989"/>
    </source>
</evidence>
<organism evidence="10 11">
    <name type="scientific">Onishia taeanensis</name>
    <dbReference type="NCBI Taxonomy" id="284577"/>
    <lineage>
        <taxon>Bacteria</taxon>
        <taxon>Pseudomonadati</taxon>
        <taxon>Pseudomonadota</taxon>
        <taxon>Gammaproteobacteria</taxon>
        <taxon>Oceanospirillales</taxon>
        <taxon>Halomonadaceae</taxon>
        <taxon>Onishia</taxon>
    </lineage>
</organism>
<accession>A0A1G7MWS3</accession>
<dbReference type="Gene3D" id="3.90.226.10">
    <property type="entry name" value="2-enoyl-CoA Hydratase, Chain A, domain 1"/>
    <property type="match status" value="1"/>
</dbReference>
<evidence type="ECO:0000313" key="10">
    <source>
        <dbReference type="EMBL" id="SDF66121.1"/>
    </source>
</evidence>
<dbReference type="InterPro" id="IPR056739">
    <property type="entry name" value="NfeD_membrane"/>
</dbReference>
<feature type="domain" description="NfeD integral membrane" evidence="8">
    <location>
        <begin position="341"/>
        <end position="457"/>
    </location>
</feature>
<dbReference type="Gene3D" id="2.40.50.140">
    <property type="entry name" value="Nucleic acid-binding proteins"/>
    <property type="match status" value="1"/>
</dbReference>
<dbReference type="InterPro" id="IPR056738">
    <property type="entry name" value="NfeD1b_N"/>
</dbReference>
<feature type="compositionally biased region" description="Low complexity" evidence="5">
    <location>
        <begin position="214"/>
        <end position="230"/>
    </location>
</feature>
<dbReference type="GO" id="GO:0016020">
    <property type="term" value="C:membrane"/>
    <property type="evidence" value="ECO:0007669"/>
    <property type="project" value="UniProtKB-SubCell"/>
</dbReference>
<dbReference type="EMBL" id="FNCI01000001">
    <property type="protein sequence ID" value="SDF66121.1"/>
    <property type="molecule type" value="Genomic_DNA"/>
</dbReference>
<dbReference type="InterPro" id="IPR029045">
    <property type="entry name" value="ClpP/crotonase-like_dom_sf"/>
</dbReference>
<dbReference type="CDD" id="cd07020">
    <property type="entry name" value="Clp_protease_NfeD_1"/>
    <property type="match status" value="1"/>
</dbReference>
<gene>
    <name evidence="10" type="ORF">SAMN05216571_10198</name>
</gene>
<evidence type="ECO:0000259" key="9">
    <source>
        <dbReference type="Pfam" id="PF25145"/>
    </source>
</evidence>
<dbReference type="InterPro" id="IPR012340">
    <property type="entry name" value="NA-bd_OB-fold"/>
</dbReference>
<feature type="region of interest" description="Disordered" evidence="5">
    <location>
        <begin position="142"/>
        <end position="240"/>
    </location>
</feature>
<protein>
    <submittedName>
        <fullName evidence="10">Membrane-bound serine protease (ClpP class)</fullName>
    </submittedName>
</protein>
<dbReference type="SUPFAM" id="SSF52096">
    <property type="entry name" value="ClpP/crotonase"/>
    <property type="match status" value="1"/>
</dbReference>
<reference evidence="10 11" key="1">
    <citation type="submission" date="2016-10" db="EMBL/GenBank/DDBJ databases">
        <authorList>
            <person name="de Groot N.N."/>
        </authorList>
    </citation>
    <scope>NUCLEOTIDE SEQUENCE [LARGE SCALE GENOMIC DNA]</scope>
    <source>
        <strain evidence="10 11">BH539</strain>
    </source>
</reference>
<keyword evidence="11" id="KW-1185">Reference proteome</keyword>
<dbReference type="Proteomes" id="UP000198641">
    <property type="component" value="Unassembled WGS sequence"/>
</dbReference>
<dbReference type="GO" id="GO:0008233">
    <property type="term" value="F:peptidase activity"/>
    <property type="evidence" value="ECO:0007669"/>
    <property type="project" value="UniProtKB-KW"/>
</dbReference>
<dbReference type="OrthoDB" id="5289056at2"/>
<dbReference type="AlphaFoldDB" id="A0A1G7MWS3"/>
<keyword evidence="10" id="KW-0378">Hydrolase</keyword>
<dbReference type="PANTHER" id="PTHR33507:SF4">
    <property type="entry name" value="NODULATION COMPETITIVENESS PROTEIN NFED"/>
    <property type="match status" value="1"/>
</dbReference>
<keyword evidence="2 6" id="KW-0812">Transmembrane</keyword>
<dbReference type="SUPFAM" id="SSF141322">
    <property type="entry name" value="NfeD domain-like"/>
    <property type="match status" value="1"/>
</dbReference>
<evidence type="ECO:0000256" key="1">
    <source>
        <dbReference type="ARBA" id="ARBA00004141"/>
    </source>
</evidence>
<comment type="subcellular location">
    <subcellularLocation>
        <location evidence="1">Membrane</location>
        <topology evidence="1">Multi-pass membrane protein</topology>
    </subcellularLocation>
</comment>
<evidence type="ECO:0000256" key="5">
    <source>
        <dbReference type="SAM" id="MobiDB-lite"/>
    </source>
</evidence>
<feature type="transmembrane region" description="Helical" evidence="6">
    <location>
        <begin position="440"/>
        <end position="459"/>
    </location>
</feature>
<dbReference type="PANTHER" id="PTHR33507">
    <property type="entry name" value="INNER MEMBRANE PROTEIN YBBJ"/>
    <property type="match status" value="1"/>
</dbReference>
<dbReference type="Pfam" id="PF01957">
    <property type="entry name" value="NfeD"/>
    <property type="match status" value="1"/>
</dbReference>
<evidence type="ECO:0000256" key="2">
    <source>
        <dbReference type="ARBA" id="ARBA00022692"/>
    </source>
</evidence>
<keyword evidence="4 6" id="KW-0472">Membrane</keyword>
<keyword evidence="3 6" id="KW-1133">Transmembrane helix</keyword>
<feature type="compositionally biased region" description="Low complexity" evidence="5">
    <location>
        <begin position="178"/>
        <end position="196"/>
    </location>
</feature>
<dbReference type="STRING" id="284577.SAMN05216571_10198"/>
<dbReference type="InterPro" id="IPR002810">
    <property type="entry name" value="NfeD-like_C"/>
</dbReference>
<feature type="transmembrane region" description="Helical" evidence="6">
    <location>
        <begin position="387"/>
        <end position="403"/>
    </location>
</feature>
<dbReference type="GO" id="GO:0006508">
    <property type="term" value="P:proteolysis"/>
    <property type="evidence" value="ECO:0007669"/>
    <property type="project" value="UniProtKB-KW"/>
</dbReference>
<evidence type="ECO:0000256" key="6">
    <source>
        <dbReference type="SAM" id="Phobius"/>
    </source>
</evidence>
<dbReference type="InterPro" id="IPR052165">
    <property type="entry name" value="Membrane_assoc_protease"/>
</dbReference>
<dbReference type="RefSeq" id="WP_092522015.1">
    <property type="nucleotide sequence ID" value="NZ_FNCI01000001.1"/>
</dbReference>
<dbReference type="Pfam" id="PF25145">
    <property type="entry name" value="NfeD1b_N"/>
    <property type="match status" value="1"/>
</dbReference>
<sequence>MQVITSQRIRRRWLWPSLTALLLGVMLAWLGPVLAQQDARDRLGLVMTLDGAVGPATADYFIRGLHRARDAQAELAILILDTPGGLDASMRDMISEMLASPVPVVVYVAPDGARAASAGTYLLYASHVAAMAPSTHLGSATPVSMGGGGLPGLGDEAPATDEEDAGNAAPDKTKGGEAATSADASGGAGAAKSTDTQVVDARASGSVTSNSVTSDSQASGSQSADDPAADAPKRRGTTAMERKVLEDAVAYIRSLAARHGRNADWAELAVREARTLTSREALEQGVIDVLARDLDDLLIQVDGRTVVMASGERVLDSAGLTLERFAPDWRTELLSVISDPNVAYFLMIIGFYGLIFELANPGSLVPGTIGVISLLLALFAFQVLPVNFAGLALILVGLGLIAGEALMPSFGILGIGGIVAFVIGSVILMDAENLSVSLPLIGGVAGLAAALLLWMMVHFMRLRRRPARTGKEEMLGTEARALEDFDGDGHVWLHNERWRAHACEPVRKGQALRVVRLEGLTVEVEPIEESSPET</sequence>
<name>A0A1G7MWS3_9GAMM</name>
<evidence type="ECO:0000259" key="7">
    <source>
        <dbReference type="Pfam" id="PF01957"/>
    </source>
</evidence>
<evidence type="ECO:0000313" key="11">
    <source>
        <dbReference type="Proteomes" id="UP000198641"/>
    </source>
</evidence>
<proteinExistence type="predicted"/>
<feature type="transmembrane region" description="Helical" evidence="6">
    <location>
        <begin position="410"/>
        <end position="428"/>
    </location>
</feature>
<feature type="domain" description="NfeD-like C-terminal" evidence="7">
    <location>
        <begin position="472"/>
        <end position="526"/>
    </location>
</feature>
<feature type="transmembrane region" description="Helical" evidence="6">
    <location>
        <begin position="342"/>
        <end position="359"/>
    </location>
</feature>
<evidence type="ECO:0000259" key="8">
    <source>
        <dbReference type="Pfam" id="PF24961"/>
    </source>
</evidence>
<evidence type="ECO:0000256" key="4">
    <source>
        <dbReference type="ARBA" id="ARBA00023136"/>
    </source>
</evidence>
<keyword evidence="10" id="KW-0645">Protease</keyword>